<keyword evidence="2" id="KW-1185">Reference proteome</keyword>
<organism evidence="1 2">
    <name type="scientific">Rhamnusium bicolor</name>
    <dbReference type="NCBI Taxonomy" id="1586634"/>
    <lineage>
        <taxon>Eukaryota</taxon>
        <taxon>Metazoa</taxon>
        <taxon>Ecdysozoa</taxon>
        <taxon>Arthropoda</taxon>
        <taxon>Hexapoda</taxon>
        <taxon>Insecta</taxon>
        <taxon>Pterygota</taxon>
        <taxon>Neoptera</taxon>
        <taxon>Endopterygota</taxon>
        <taxon>Coleoptera</taxon>
        <taxon>Polyphaga</taxon>
        <taxon>Cucujiformia</taxon>
        <taxon>Chrysomeloidea</taxon>
        <taxon>Cerambycidae</taxon>
        <taxon>Lepturinae</taxon>
        <taxon>Rhagiini</taxon>
        <taxon>Rhamnusium</taxon>
    </lineage>
</organism>
<dbReference type="EMBL" id="JANEYF010000885">
    <property type="protein sequence ID" value="KAJ8967191.1"/>
    <property type="molecule type" value="Genomic_DNA"/>
</dbReference>
<sequence>MATGESLRSLMYNYRVLESTISLFVPVVCEELKEEYLKVRAPMYRQMCIQVTHLIFAAAEWLEIATDFETTWNAPNVICALDGKHIAINAPKDQGSAYFNYKKQHSIVLLALVYAKYNLLT</sequence>
<name>A0AAV8ZQ67_9CUCU</name>
<evidence type="ECO:0000313" key="1">
    <source>
        <dbReference type="EMBL" id="KAJ8967191.1"/>
    </source>
</evidence>
<dbReference type="Proteomes" id="UP001162156">
    <property type="component" value="Unassembled WGS sequence"/>
</dbReference>
<comment type="caution">
    <text evidence="1">The sequence shown here is derived from an EMBL/GenBank/DDBJ whole genome shotgun (WGS) entry which is preliminary data.</text>
</comment>
<protein>
    <recommendedName>
        <fullName evidence="3">DDE Tnp4 domain-containing protein</fullName>
    </recommendedName>
</protein>
<accession>A0AAV8ZQ67</accession>
<evidence type="ECO:0008006" key="3">
    <source>
        <dbReference type="Google" id="ProtNLM"/>
    </source>
</evidence>
<proteinExistence type="predicted"/>
<dbReference type="AlphaFoldDB" id="A0AAV8ZQ67"/>
<reference evidence="1" key="1">
    <citation type="journal article" date="2023" name="Insect Mol. Biol.">
        <title>Genome sequencing provides insights into the evolution of gene families encoding plant cell wall-degrading enzymes in longhorned beetles.</title>
        <authorList>
            <person name="Shin N.R."/>
            <person name="Okamura Y."/>
            <person name="Kirsch R."/>
            <person name="Pauchet Y."/>
        </authorList>
    </citation>
    <scope>NUCLEOTIDE SEQUENCE</scope>
    <source>
        <strain evidence="1">RBIC_L_NR</strain>
    </source>
</reference>
<gene>
    <name evidence="1" type="ORF">NQ314_003021</name>
</gene>
<evidence type="ECO:0000313" key="2">
    <source>
        <dbReference type="Proteomes" id="UP001162156"/>
    </source>
</evidence>